<feature type="compositionally biased region" description="Gly residues" evidence="1">
    <location>
        <begin position="1100"/>
        <end position="1110"/>
    </location>
</feature>
<protein>
    <submittedName>
        <fullName evidence="2">Uncharacterized protein</fullName>
    </submittedName>
</protein>
<dbReference type="Proteomes" id="UP000054466">
    <property type="component" value="Unassembled WGS sequence"/>
</dbReference>
<organism evidence="2 3">
    <name type="scientific">Cladophialophora immunda</name>
    <dbReference type="NCBI Taxonomy" id="569365"/>
    <lineage>
        <taxon>Eukaryota</taxon>
        <taxon>Fungi</taxon>
        <taxon>Dikarya</taxon>
        <taxon>Ascomycota</taxon>
        <taxon>Pezizomycotina</taxon>
        <taxon>Eurotiomycetes</taxon>
        <taxon>Chaetothyriomycetidae</taxon>
        <taxon>Chaetothyriales</taxon>
        <taxon>Herpotrichiellaceae</taxon>
        <taxon>Cladophialophora</taxon>
    </lineage>
</organism>
<feature type="region of interest" description="Disordered" evidence="1">
    <location>
        <begin position="1100"/>
        <end position="1122"/>
    </location>
</feature>
<feature type="compositionally biased region" description="Low complexity" evidence="1">
    <location>
        <begin position="608"/>
        <end position="618"/>
    </location>
</feature>
<dbReference type="VEuPathDB" id="FungiDB:PV07_06305"/>
<dbReference type="RefSeq" id="XP_016250785.1">
    <property type="nucleotide sequence ID" value="XM_016393266.1"/>
</dbReference>
<feature type="compositionally biased region" description="Polar residues" evidence="1">
    <location>
        <begin position="118"/>
        <end position="129"/>
    </location>
</feature>
<feature type="compositionally biased region" description="Low complexity" evidence="1">
    <location>
        <begin position="148"/>
        <end position="167"/>
    </location>
</feature>
<feature type="region of interest" description="Disordered" evidence="1">
    <location>
        <begin position="1"/>
        <end position="101"/>
    </location>
</feature>
<sequence>MWFARRRSSLAAESAQTEPEPRRRNRLSKPPTSYTTKFPTGISTSSLRVQAPLSQSQNASGTELSSPLSSGSGNGAPRQQSRGDTTVTDSGSPLRAHKNDSSFSVAYMVSQLEGKATSAGTSPSRTMQQPVAPPLSPIKPPKRKSLLLRRLSLQRSSSISRTPSSERMNPLDSDTAVVPQSDGSMDRSPDPAPIPPMRRSSFAPGTATRKPSQIAAKQEIRQPNLIQEMEDRGVTAFDVDDFDWQPPPPRTVGRAGTPSDISYSHLGGLRHGSLQIVNGRASPTFSEVSKASKQLRPPPAPRRDVSSDYGDAEEDFDLLVSASGNLSNLRSSPPIINAEYRYFSWEHNDDKAGPRIHPLQSVMTAQEVVQPIPADDEASLMANEYIAELGAGPFDQQKSSSPVGTIRRTRSEGSLWRASSCSSLQKTPPPDNAPRDLSPTSPLERSPSPTGSVVRKSSFRSNESRGRQIQQDDETTDESRPCESPMSWHSPIEPRGSIDEGFQSAVEFQPQLSSHSLAPQPPRAPGKSDSGYSSSNSLRSLQVARPTPSPSKFRALPEVPDAQVAIDEPDPGRVPSFSEQRTSILKSRSEPYVPTFSNLQPRAILSNPMPIAPATTTPEPEPLPTKPAKARKKLLKKRRPSSQPPGKVAVVRVQSFELDSVPHISPEAQENLRIRSHAVPELEQTYSLGNRASSSTLFLPLNEIRFPSPAPEQILQTKRRRSRSRPRSWFGRPREEKVKSRDPSGISQTEAMAIINDLGTVSTSLGKSPYEFVEAGGVSKGSYIATMTTGFPQPRPMMNDETAVELSRSRSRSIRDRESIMSDRRSSFNDRGGIPGKNLRPASFASDAPPITPDMIEKAYRTSSMQRQPSVNNEVGPPPPPHSPRPAYIDYEGGSSDPVAPPPPSHSPRPIDITPDPWATQAAVWRARRKSASKALRQQSGEARNYHQDNEEAADELLYPVIPPRHAVQPLEWKQCHPPDEYRASSHEYYDAYHESSGPQQHRYPSYTPSYRDPYESGSAYVRQTRRSSRTYDHRQSQGYAVHSRGPSPGGPYSSRPQSYANSVRSFASSLAEDLHPAELERQHPPPAFGRYSGGLNYGYEHGNGFGGSAGTRSTSGKAEASWKGVRLRASVGVDLGDVPLGTVARG</sequence>
<feature type="compositionally biased region" description="Polar residues" evidence="1">
    <location>
        <begin position="417"/>
        <end position="426"/>
    </location>
</feature>
<dbReference type="HOGENOM" id="CLU_008716_0_0_1"/>
<evidence type="ECO:0000256" key="1">
    <source>
        <dbReference type="SAM" id="MobiDB-lite"/>
    </source>
</evidence>
<accession>A0A0D2D4H1</accession>
<feature type="compositionally biased region" description="Polar residues" evidence="1">
    <location>
        <begin position="77"/>
        <end position="91"/>
    </location>
</feature>
<gene>
    <name evidence="2" type="ORF">PV07_06305</name>
</gene>
<proteinExistence type="predicted"/>
<evidence type="ECO:0000313" key="2">
    <source>
        <dbReference type="EMBL" id="KIW30569.1"/>
    </source>
</evidence>
<dbReference type="GeneID" id="27345499"/>
<feature type="compositionally biased region" description="Polar residues" evidence="1">
    <location>
        <begin position="30"/>
        <end position="59"/>
    </location>
</feature>
<reference evidence="2 3" key="1">
    <citation type="submission" date="2015-01" db="EMBL/GenBank/DDBJ databases">
        <title>The Genome Sequence of Cladophialophora immunda CBS83496.</title>
        <authorList>
            <consortium name="The Broad Institute Genomics Platform"/>
            <person name="Cuomo C."/>
            <person name="de Hoog S."/>
            <person name="Gorbushina A."/>
            <person name="Stielow B."/>
            <person name="Teixiera M."/>
            <person name="Abouelleil A."/>
            <person name="Chapman S.B."/>
            <person name="Priest M."/>
            <person name="Young S.K."/>
            <person name="Wortman J."/>
            <person name="Nusbaum C."/>
            <person name="Birren B."/>
        </authorList>
    </citation>
    <scope>NUCLEOTIDE SEQUENCE [LARGE SCALE GENOMIC DNA]</scope>
    <source>
        <strain evidence="2 3">CBS 83496</strain>
    </source>
</reference>
<feature type="region of interest" description="Disordered" evidence="1">
    <location>
        <begin position="114"/>
        <end position="220"/>
    </location>
</feature>
<keyword evidence="3" id="KW-1185">Reference proteome</keyword>
<feature type="region of interest" description="Disordered" evidence="1">
    <location>
        <begin position="285"/>
        <end position="309"/>
    </location>
</feature>
<feature type="compositionally biased region" description="Low complexity" evidence="1">
    <location>
        <begin position="1044"/>
        <end position="1060"/>
    </location>
</feature>
<feature type="compositionally biased region" description="Polar residues" evidence="1">
    <location>
        <begin position="577"/>
        <end position="586"/>
    </location>
</feature>
<feature type="compositionally biased region" description="Low complexity" evidence="1">
    <location>
        <begin position="60"/>
        <end position="71"/>
    </location>
</feature>
<feature type="compositionally biased region" description="Polar residues" evidence="1">
    <location>
        <begin position="438"/>
        <end position="451"/>
    </location>
</feature>
<dbReference type="AlphaFoldDB" id="A0A0D2D4H1"/>
<feature type="region of interest" description="Disordered" evidence="1">
    <location>
        <begin position="708"/>
        <end position="750"/>
    </location>
</feature>
<feature type="compositionally biased region" description="Basic residues" evidence="1">
    <location>
        <begin position="717"/>
        <end position="726"/>
    </location>
</feature>
<dbReference type="STRING" id="569365.A0A0D2D4H1"/>
<feature type="compositionally biased region" description="Basic and acidic residues" evidence="1">
    <location>
        <begin position="732"/>
        <end position="742"/>
    </location>
</feature>
<feature type="compositionally biased region" description="Basic and acidic residues" evidence="1">
    <location>
        <begin position="974"/>
        <end position="994"/>
    </location>
</feature>
<feature type="compositionally biased region" description="Polar residues" evidence="1">
    <location>
        <begin position="861"/>
        <end position="873"/>
    </location>
</feature>
<feature type="region of interest" description="Disordered" evidence="1">
    <location>
        <begin position="239"/>
        <end position="258"/>
    </location>
</feature>
<dbReference type="EMBL" id="KN847042">
    <property type="protein sequence ID" value="KIW30569.1"/>
    <property type="molecule type" value="Genomic_DNA"/>
</dbReference>
<feature type="compositionally biased region" description="Basic residues" evidence="1">
    <location>
        <begin position="628"/>
        <end position="640"/>
    </location>
</feature>
<feature type="region of interest" description="Disordered" evidence="1">
    <location>
        <begin position="789"/>
        <end position="1068"/>
    </location>
</feature>
<feature type="compositionally biased region" description="Basic and acidic residues" evidence="1">
    <location>
        <begin position="813"/>
        <end position="828"/>
    </location>
</feature>
<feature type="region of interest" description="Disordered" evidence="1">
    <location>
        <begin position="393"/>
        <end position="647"/>
    </location>
</feature>
<dbReference type="OrthoDB" id="5341904at2759"/>
<feature type="compositionally biased region" description="Low complexity" evidence="1">
    <location>
        <begin position="528"/>
        <end position="540"/>
    </location>
</feature>
<name>A0A0D2D4H1_9EURO</name>
<evidence type="ECO:0000313" key="3">
    <source>
        <dbReference type="Proteomes" id="UP000054466"/>
    </source>
</evidence>